<evidence type="ECO:0008006" key="4">
    <source>
        <dbReference type="Google" id="ProtNLM"/>
    </source>
</evidence>
<organism evidence="2 3">
    <name type="scientific">Apiospora kogelbergensis</name>
    <dbReference type="NCBI Taxonomy" id="1337665"/>
    <lineage>
        <taxon>Eukaryota</taxon>
        <taxon>Fungi</taxon>
        <taxon>Dikarya</taxon>
        <taxon>Ascomycota</taxon>
        <taxon>Pezizomycotina</taxon>
        <taxon>Sordariomycetes</taxon>
        <taxon>Xylariomycetidae</taxon>
        <taxon>Amphisphaeriales</taxon>
        <taxon>Apiosporaceae</taxon>
        <taxon>Apiospora</taxon>
    </lineage>
</organism>
<sequence length="496" mass="55066">MTKSDSSKSTKRKGTRSVSTLTPAQLARKRANDREAQRAIRARTKEHIENLEREIEELRSSHSRDETVRNLLRRNKALEDELHRTRESMGITSGGPRSMYPSGMMVSKGVYATRSHHDAAYHSPSSRSSPMAQGSSDYPSVHDIPRTTAWAALANRGRPPSPAPPSSSGATDELGSAYFPTSAPTSLLDRSGIPSSMNSPTASCLNGKMGYDDMKSVRSRLHPNQCPPHAAGVPPASAVEHVPHVLPRLPGSVESSRHDSLHHWEIPVSVAPPTTHSDALLSGYIQDCRRLVNLAGGQPHPEIIYGPTCPNVRPLVEAHWSVESNMGLGRNPPHPSPPNPLVDLLSAFLDKNGLLRVLERVGSFVLCQRMVAWLIYPAQETHARLGFLAPRPSQQNIAHSQWIDFLFWGPLRDVVLHRQEYATEEFIQLYCTNLRLLNWHGGVAQAFITDHSNGALYLTDAFVHHALEIRNWALGEAFARRYPELREMVAMEPRDF</sequence>
<evidence type="ECO:0000256" key="1">
    <source>
        <dbReference type="SAM" id="MobiDB-lite"/>
    </source>
</evidence>
<dbReference type="AlphaFoldDB" id="A0AAW0Q8B7"/>
<feature type="compositionally biased region" description="Polar residues" evidence="1">
    <location>
        <begin position="123"/>
        <end position="138"/>
    </location>
</feature>
<evidence type="ECO:0000313" key="3">
    <source>
        <dbReference type="Proteomes" id="UP001392437"/>
    </source>
</evidence>
<keyword evidence="3" id="KW-1185">Reference proteome</keyword>
<accession>A0AAW0Q8B7</accession>
<dbReference type="Proteomes" id="UP001392437">
    <property type="component" value="Unassembled WGS sequence"/>
</dbReference>
<reference evidence="2 3" key="1">
    <citation type="submission" date="2023-01" db="EMBL/GenBank/DDBJ databases">
        <title>Analysis of 21 Apiospora genomes using comparative genomics revels a genus with tremendous synthesis potential of carbohydrate active enzymes and secondary metabolites.</title>
        <authorList>
            <person name="Sorensen T."/>
        </authorList>
    </citation>
    <scope>NUCLEOTIDE SEQUENCE [LARGE SCALE GENOMIC DNA]</scope>
    <source>
        <strain evidence="2 3">CBS 117206</strain>
    </source>
</reference>
<gene>
    <name evidence="2" type="ORF">PG999_013954</name>
</gene>
<dbReference type="GO" id="GO:0003700">
    <property type="term" value="F:DNA-binding transcription factor activity"/>
    <property type="evidence" value="ECO:0007669"/>
    <property type="project" value="InterPro"/>
</dbReference>
<feature type="region of interest" description="Disordered" evidence="1">
    <location>
        <begin position="116"/>
        <end position="142"/>
    </location>
</feature>
<feature type="region of interest" description="Disordered" evidence="1">
    <location>
        <begin position="154"/>
        <end position="201"/>
    </location>
</feature>
<dbReference type="Gene3D" id="1.20.5.170">
    <property type="match status" value="1"/>
</dbReference>
<feature type="compositionally biased region" description="Basic and acidic residues" evidence="1">
    <location>
        <begin position="30"/>
        <end position="40"/>
    </location>
</feature>
<comment type="caution">
    <text evidence="2">The sequence shown here is derived from an EMBL/GenBank/DDBJ whole genome shotgun (WGS) entry which is preliminary data.</text>
</comment>
<name>A0AAW0Q8B7_9PEZI</name>
<dbReference type="SUPFAM" id="SSF57959">
    <property type="entry name" value="Leucine zipper domain"/>
    <property type="match status" value="1"/>
</dbReference>
<protein>
    <recommendedName>
        <fullName evidence="4">BZIP transcription factor</fullName>
    </recommendedName>
</protein>
<dbReference type="PANTHER" id="PTHR37012">
    <property type="entry name" value="B-ZIP TRANSCRIPTION FACTOR (EUROFUNG)-RELATED"/>
    <property type="match status" value="1"/>
</dbReference>
<evidence type="ECO:0000313" key="2">
    <source>
        <dbReference type="EMBL" id="KAK8095932.1"/>
    </source>
</evidence>
<proteinExistence type="predicted"/>
<dbReference type="Pfam" id="PF11905">
    <property type="entry name" value="DUF3425"/>
    <property type="match status" value="1"/>
</dbReference>
<feature type="region of interest" description="Disordered" evidence="1">
    <location>
        <begin position="1"/>
        <end position="40"/>
    </location>
</feature>
<dbReference type="CDD" id="cd14688">
    <property type="entry name" value="bZIP_YAP"/>
    <property type="match status" value="1"/>
</dbReference>
<dbReference type="InterPro" id="IPR021833">
    <property type="entry name" value="DUF3425"/>
</dbReference>
<dbReference type="EMBL" id="JAQQWP010000011">
    <property type="protein sequence ID" value="KAK8095932.1"/>
    <property type="molecule type" value="Genomic_DNA"/>
</dbReference>
<dbReference type="InterPro" id="IPR046347">
    <property type="entry name" value="bZIP_sf"/>
</dbReference>